<dbReference type="InterPro" id="IPR009057">
    <property type="entry name" value="Homeodomain-like_sf"/>
</dbReference>
<name>A0A6S6TY72_9BACT</name>
<dbReference type="EMBL" id="CACVAQ010000301">
    <property type="protein sequence ID" value="CAA6821750.1"/>
    <property type="molecule type" value="Genomic_DNA"/>
</dbReference>
<dbReference type="Pfam" id="PF13384">
    <property type="entry name" value="HTH_23"/>
    <property type="match status" value="1"/>
</dbReference>
<organism evidence="1">
    <name type="scientific">uncultured Aureispira sp</name>
    <dbReference type="NCBI Taxonomy" id="1331704"/>
    <lineage>
        <taxon>Bacteria</taxon>
        <taxon>Pseudomonadati</taxon>
        <taxon>Bacteroidota</taxon>
        <taxon>Saprospiria</taxon>
        <taxon>Saprospirales</taxon>
        <taxon>Saprospiraceae</taxon>
        <taxon>Aureispira</taxon>
        <taxon>environmental samples</taxon>
    </lineage>
</organism>
<dbReference type="SUPFAM" id="SSF46689">
    <property type="entry name" value="Homeodomain-like"/>
    <property type="match status" value="1"/>
</dbReference>
<gene>
    <name evidence="1" type="ORF">HELGO_WM45703</name>
</gene>
<sequence length="125" mass="14356">MSRNKKYIKELTNEQTSLLENGYKTGQSHLTRRKCQAILLSYSGKSVDELALLFGVTKQSVYNWYKAWESEGIKGLELKAGRGRKPKLQDENLDQMKRIKALVENHPQNLKTVVNKISEEFGIEV</sequence>
<evidence type="ECO:0000313" key="1">
    <source>
        <dbReference type="EMBL" id="CAA6821750.1"/>
    </source>
</evidence>
<evidence type="ECO:0008006" key="2">
    <source>
        <dbReference type="Google" id="ProtNLM"/>
    </source>
</evidence>
<dbReference type="AlphaFoldDB" id="A0A6S6TY72"/>
<reference evidence="1" key="1">
    <citation type="submission" date="2020-01" db="EMBL/GenBank/DDBJ databases">
        <authorList>
            <person name="Meier V. D."/>
            <person name="Meier V D."/>
        </authorList>
    </citation>
    <scope>NUCLEOTIDE SEQUENCE</scope>
    <source>
        <strain evidence="1">HLG_WM_MAG_10</strain>
    </source>
</reference>
<proteinExistence type="predicted"/>
<accession>A0A6S6TY72</accession>
<protein>
    <recommendedName>
        <fullName evidence="2">Transposase</fullName>
    </recommendedName>
</protein>
<feature type="non-terminal residue" evidence="1">
    <location>
        <position position="125"/>
    </location>
</feature>